<dbReference type="SUPFAM" id="SSF53098">
    <property type="entry name" value="Ribonuclease H-like"/>
    <property type="match status" value="1"/>
</dbReference>
<reference evidence="13" key="1">
    <citation type="submission" date="2019-09" db="EMBL/GenBank/DDBJ databases">
        <title>Characterisation of the sponge microbiome using genome-centric metagenomics.</title>
        <authorList>
            <person name="Engelberts J.P."/>
            <person name="Robbins S.J."/>
            <person name="De Goeij J.M."/>
            <person name="Aranda M."/>
            <person name="Bell S.C."/>
            <person name="Webster N.S."/>
        </authorList>
    </citation>
    <scope>NUCLEOTIDE SEQUENCE</scope>
    <source>
        <strain evidence="13">SB0676_bin_10</strain>
    </source>
</reference>
<dbReference type="InterPro" id="IPR022892">
    <property type="entry name" value="RNaseHI"/>
</dbReference>
<dbReference type="CDD" id="cd09278">
    <property type="entry name" value="RNase_HI_prokaryote_like"/>
    <property type="match status" value="1"/>
</dbReference>
<comment type="cofactor">
    <cofactor evidence="2">
        <name>Mg(2+)</name>
        <dbReference type="ChEBI" id="CHEBI:18420"/>
    </cofactor>
</comment>
<evidence type="ECO:0000256" key="10">
    <source>
        <dbReference type="ARBA" id="ARBA00022842"/>
    </source>
</evidence>
<keyword evidence="9" id="KW-0378">Hydrolase</keyword>
<dbReference type="EMBL" id="VYDO01000075">
    <property type="protein sequence ID" value="MYG37800.1"/>
    <property type="molecule type" value="Genomic_DNA"/>
</dbReference>
<evidence type="ECO:0000256" key="2">
    <source>
        <dbReference type="ARBA" id="ARBA00001946"/>
    </source>
</evidence>
<organism evidence="13">
    <name type="scientific">Synechococcus sp. SB0676_bin_10</name>
    <dbReference type="NCBI Taxonomy" id="2604869"/>
    <lineage>
        <taxon>Bacteria</taxon>
        <taxon>Bacillati</taxon>
        <taxon>Cyanobacteriota</taxon>
        <taxon>Cyanophyceae</taxon>
        <taxon>Synechococcales</taxon>
        <taxon>Synechococcaceae</taxon>
        <taxon>Synechococcus</taxon>
    </lineage>
</organism>
<feature type="region of interest" description="Disordered" evidence="11">
    <location>
        <begin position="1"/>
        <end position="21"/>
    </location>
</feature>
<dbReference type="GO" id="GO:0003676">
    <property type="term" value="F:nucleic acid binding"/>
    <property type="evidence" value="ECO:0007669"/>
    <property type="project" value="InterPro"/>
</dbReference>
<dbReference type="AlphaFoldDB" id="A0A6B1F3A2"/>
<feature type="compositionally biased region" description="Basic and acidic residues" evidence="11">
    <location>
        <begin position="1"/>
        <end position="11"/>
    </location>
</feature>
<dbReference type="GO" id="GO:0004523">
    <property type="term" value="F:RNA-DNA hybrid ribonuclease activity"/>
    <property type="evidence" value="ECO:0007669"/>
    <property type="project" value="UniProtKB-EC"/>
</dbReference>
<evidence type="ECO:0000313" key="13">
    <source>
        <dbReference type="EMBL" id="MYG37800.1"/>
    </source>
</evidence>
<evidence type="ECO:0000256" key="5">
    <source>
        <dbReference type="ARBA" id="ARBA00012180"/>
    </source>
</evidence>
<evidence type="ECO:0000259" key="12">
    <source>
        <dbReference type="PROSITE" id="PS50879"/>
    </source>
</evidence>
<evidence type="ECO:0000256" key="4">
    <source>
        <dbReference type="ARBA" id="ARBA00011245"/>
    </source>
</evidence>
<keyword evidence="8" id="KW-0255">Endonuclease</keyword>
<dbReference type="Gene3D" id="3.30.420.10">
    <property type="entry name" value="Ribonuclease H-like superfamily/Ribonuclease H"/>
    <property type="match status" value="1"/>
</dbReference>
<comment type="similarity">
    <text evidence="3">Belongs to the RNase H family.</text>
</comment>
<feature type="domain" description="RNase H type-1" evidence="12">
    <location>
        <begin position="1"/>
        <end position="121"/>
    </location>
</feature>
<dbReference type="PROSITE" id="PS50879">
    <property type="entry name" value="RNASE_H_1"/>
    <property type="match status" value="1"/>
</dbReference>
<accession>A0A6B1F3A2</accession>
<comment type="caution">
    <text evidence="13">The sequence shown here is derived from an EMBL/GenBank/DDBJ whole genome shotgun (WGS) entry which is preliminary data.</text>
</comment>
<comment type="catalytic activity">
    <reaction evidence="1">
        <text>Endonucleolytic cleavage to 5'-phosphomonoester.</text>
        <dbReference type="EC" id="3.1.26.4"/>
    </reaction>
</comment>
<evidence type="ECO:0000256" key="11">
    <source>
        <dbReference type="SAM" id="MobiDB-lite"/>
    </source>
</evidence>
<dbReference type="EC" id="3.1.26.4" evidence="5"/>
<dbReference type="GO" id="GO:0046872">
    <property type="term" value="F:metal ion binding"/>
    <property type="evidence" value="ECO:0007669"/>
    <property type="project" value="UniProtKB-KW"/>
</dbReference>
<dbReference type="InterPro" id="IPR050092">
    <property type="entry name" value="RNase_H"/>
</dbReference>
<evidence type="ECO:0000256" key="7">
    <source>
        <dbReference type="ARBA" id="ARBA00022723"/>
    </source>
</evidence>
<comment type="subunit">
    <text evidence="4">Monomer.</text>
</comment>
<dbReference type="InterPro" id="IPR012337">
    <property type="entry name" value="RNaseH-like_sf"/>
</dbReference>
<sequence>MLHFDDGRVEEGGGFSEKTTNNRMEMQAALELLKRIALEPRRSGFTIRTDSKYLIQGFSQWLKGWKRKGWKKADGKPVLNRDLWEALDQARLPGVAFTHVKGHSGDADNERVDAIAVAFSRGERPVLTSGFQPPASRPPDAADPMDFAPPRLNRLLTRLETADRWAAGGYGLTMAELAQLVEMPEAELSQRQQPWLWRDWQVLPCLDGCWRLRRKSLDQHR</sequence>
<evidence type="ECO:0000256" key="6">
    <source>
        <dbReference type="ARBA" id="ARBA00022722"/>
    </source>
</evidence>
<keyword evidence="7" id="KW-0479">Metal-binding</keyword>
<keyword evidence="6" id="KW-0540">Nuclease</keyword>
<dbReference type="GO" id="GO:0043137">
    <property type="term" value="P:DNA replication, removal of RNA primer"/>
    <property type="evidence" value="ECO:0007669"/>
    <property type="project" value="TreeGrafter"/>
</dbReference>
<dbReference type="PANTHER" id="PTHR10642:SF26">
    <property type="entry name" value="RIBONUCLEASE H1"/>
    <property type="match status" value="1"/>
</dbReference>
<dbReference type="InterPro" id="IPR036397">
    <property type="entry name" value="RNaseH_sf"/>
</dbReference>
<evidence type="ECO:0000256" key="9">
    <source>
        <dbReference type="ARBA" id="ARBA00022801"/>
    </source>
</evidence>
<protein>
    <recommendedName>
        <fullName evidence="5">ribonuclease H</fullName>
        <ecNumber evidence="5">3.1.26.4</ecNumber>
    </recommendedName>
</protein>
<dbReference type="PANTHER" id="PTHR10642">
    <property type="entry name" value="RIBONUCLEASE H1"/>
    <property type="match status" value="1"/>
</dbReference>
<name>A0A6B1F3A2_9SYNE</name>
<evidence type="ECO:0000256" key="1">
    <source>
        <dbReference type="ARBA" id="ARBA00000077"/>
    </source>
</evidence>
<evidence type="ECO:0000256" key="3">
    <source>
        <dbReference type="ARBA" id="ARBA00005300"/>
    </source>
</evidence>
<keyword evidence="10" id="KW-0460">Magnesium</keyword>
<evidence type="ECO:0000256" key="8">
    <source>
        <dbReference type="ARBA" id="ARBA00022759"/>
    </source>
</evidence>
<gene>
    <name evidence="13" type="ORF">F4162_02050</name>
</gene>
<dbReference type="InterPro" id="IPR002156">
    <property type="entry name" value="RNaseH_domain"/>
</dbReference>
<proteinExistence type="inferred from homology"/>
<dbReference type="Pfam" id="PF00075">
    <property type="entry name" value="RNase_H"/>
    <property type="match status" value="1"/>
</dbReference>